<organism evidence="1 2">
    <name type="scientific">Azoarcus sp. (strain BH72)</name>
    <dbReference type="NCBI Taxonomy" id="418699"/>
    <lineage>
        <taxon>Bacteria</taxon>
        <taxon>Pseudomonadati</taxon>
        <taxon>Pseudomonadota</taxon>
        <taxon>Betaproteobacteria</taxon>
        <taxon>Rhodocyclales</taxon>
        <taxon>Zoogloeaceae</taxon>
        <taxon>Azoarcus</taxon>
    </lineage>
</organism>
<dbReference type="AlphaFoldDB" id="A1K8U7"/>
<dbReference type="Proteomes" id="UP000002588">
    <property type="component" value="Chromosome"/>
</dbReference>
<proteinExistence type="predicted"/>
<dbReference type="eggNOG" id="ENOG5033483">
    <property type="taxonomic scope" value="Bacteria"/>
</dbReference>
<protein>
    <submittedName>
        <fullName evidence="1">Uncharacterized protein</fullName>
    </submittedName>
</protein>
<dbReference type="KEGG" id="azo:azo2635"/>
<sequence length="208" mass="21333">MTSLNIVFSGDRVALIVRGKTSHTHDPGLLAQHADCVLSNGAPIGFFGEGNIGSSGNASSGIGGSSRWSANSSNSSGVGMTGAVYDFATLSRKRANYVNAATARGTGTVSTVLLVQVSAAEAAAFDKAWADMMASPGMFNIVGWNCATHASQAFIKAGILSAGIPGLDTPDNLYRQLCFEKAGKLEVAHGYVGFSPFGGGYMMTVDAP</sequence>
<dbReference type="RefSeq" id="WP_011766362.1">
    <property type="nucleotide sequence ID" value="NC_008702.1"/>
</dbReference>
<name>A1K8U7_AZOSB</name>
<keyword evidence="2" id="KW-1185">Reference proteome</keyword>
<dbReference type="HOGENOM" id="CLU_1318745_0_0_4"/>
<dbReference type="EMBL" id="AM406670">
    <property type="protein sequence ID" value="CAL95252.1"/>
    <property type="molecule type" value="Genomic_DNA"/>
</dbReference>
<gene>
    <name evidence="1" type="ordered locus">azo2635</name>
</gene>
<reference evidence="1 2" key="1">
    <citation type="journal article" date="2006" name="Nat. Biotechnol.">
        <title>Complete genome of the mutualistic, N2-fixing grass endophyte Azoarcus sp. strain BH72.</title>
        <authorList>
            <person name="Krause A."/>
            <person name="Ramakumar A."/>
            <person name="Bartels D."/>
            <person name="Battistoni F."/>
            <person name="Bekel T."/>
            <person name="Boch J."/>
            <person name="Boehm M."/>
            <person name="Friedrich F."/>
            <person name="Hurek T."/>
            <person name="Krause L."/>
            <person name="Linke B."/>
            <person name="McHardy A.C."/>
            <person name="Sarkar A."/>
            <person name="Schneiker S."/>
            <person name="Syed A.A."/>
            <person name="Thauer R."/>
            <person name="Vorhoelter F.-J."/>
            <person name="Weidner S."/>
            <person name="Puehler A."/>
            <person name="Reinhold-Hurek B."/>
            <person name="Kaiser O."/>
            <person name="Goesmann A."/>
        </authorList>
    </citation>
    <scope>NUCLEOTIDE SEQUENCE [LARGE SCALE GENOMIC DNA]</scope>
    <source>
        <strain evidence="1 2">BH72</strain>
    </source>
</reference>
<accession>A1K8U7</accession>
<dbReference type="STRING" id="62928.azo2635"/>
<evidence type="ECO:0000313" key="1">
    <source>
        <dbReference type="EMBL" id="CAL95252.1"/>
    </source>
</evidence>
<evidence type="ECO:0000313" key="2">
    <source>
        <dbReference type="Proteomes" id="UP000002588"/>
    </source>
</evidence>